<evidence type="ECO:0000256" key="6">
    <source>
        <dbReference type="ARBA" id="ARBA00022777"/>
    </source>
</evidence>
<comment type="similarity">
    <text evidence="1">Belongs to the protein kinase superfamily. NEK Ser/Thr protein kinase family. NIMA subfamily.</text>
</comment>
<keyword evidence="12" id="KW-1185">Reference proteome</keyword>
<protein>
    <recommendedName>
        <fullName evidence="2">non-specific serine/threonine protein kinase</fullName>
        <ecNumber evidence="2">2.7.11.1</ecNumber>
    </recommendedName>
</protein>
<dbReference type="GO" id="GO:0005524">
    <property type="term" value="F:ATP binding"/>
    <property type="evidence" value="ECO:0007669"/>
    <property type="project" value="UniProtKB-KW"/>
</dbReference>
<dbReference type="OrthoDB" id="248923at2759"/>
<keyword evidence="4" id="KW-0808">Transferase</keyword>
<keyword evidence="6 11" id="KW-0418">Kinase</keyword>
<gene>
    <name evidence="11" type="ORF">HOLleu_41717</name>
</gene>
<evidence type="ECO:0000256" key="4">
    <source>
        <dbReference type="ARBA" id="ARBA00022679"/>
    </source>
</evidence>
<sequence>MDNNFSKYTKIRLIGEGTFGKAWLVRSHRSGRFYVTKEINLKGMKRQEKLQAANEVAILSRLKHNNVIRYREAFTSAGLLHIVMEYADQGDLAQRIDHRRRNRGIGFSEEQVLDWTVQICFALSYIHEQKILHRDLKPANIFLASTNLLKVGDFGIAKTLTNTLDQARTAIGTPYYLSPEICRRKPYNQKSDVWAVGCILYELVTLHHPFEAKDFSSLVMNILRGQYQSIPRQVSLSLFQYSFYHIRR</sequence>
<accession>A0A9Q0YBV7</accession>
<evidence type="ECO:0000256" key="8">
    <source>
        <dbReference type="ARBA" id="ARBA00047899"/>
    </source>
</evidence>
<dbReference type="PANTHER" id="PTHR44899">
    <property type="entry name" value="CAMK FAMILY PROTEIN KINASE"/>
    <property type="match status" value="1"/>
</dbReference>
<evidence type="ECO:0000313" key="11">
    <source>
        <dbReference type="EMBL" id="KAJ8019928.1"/>
    </source>
</evidence>
<dbReference type="FunFam" id="3.30.200.20:FF:000097">
    <property type="entry name" value="Probable serine/threonine-protein kinase nek1"/>
    <property type="match status" value="1"/>
</dbReference>
<comment type="catalytic activity">
    <reaction evidence="9">
        <text>L-seryl-[protein] + ATP = O-phospho-L-seryl-[protein] + ADP + H(+)</text>
        <dbReference type="Rhea" id="RHEA:17989"/>
        <dbReference type="Rhea" id="RHEA-COMP:9863"/>
        <dbReference type="Rhea" id="RHEA-COMP:11604"/>
        <dbReference type="ChEBI" id="CHEBI:15378"/>
        <dbReference type="ChEBI" id="CHEBI:29999"/>
        <dbReference type="ChEBI" id="CHEBI:30616"/>
        <dbReference type="ChEBI" id="CHEBI:83421"/>
        <dbReference type="ChEBI" id="CHEBI:456216"/>
        <dbReference type="EC" id="2.7.11.1"/>
    </reaction>
</comment>
<evidence type="ECO:0000256" key="7">
    <source>
        <dbReference type="ARBA" id="ARBA00022840"/>
    </source>
</evidence>
<feature type="domain" description="Protein kinase" evidence="10">
    <location>
        <begin position="8"/>
        <end position="248"/>
    </location>
</feature>
<dbReference type="Pfam" id="PF00069">
    <property type="entry name" value="Pkinase"/>
    <property type="match status" value="1"/>
</dbReference>
<dbReference type="SMART" id="SM00220">
    <property type="entry name" value="S_TKc"/>
    <property type="match status" value="1"/>
</dbReference>
<keyword evidence="7" id="KW-0067">ATP-binding</keyword>
<dbReference type="PROSITE" id="PS00108">
    <property type="entry name" value="PROTEIN_KINASE_ST"/>
    <property type="match status" value="1"/>
</dbReference>
<dbReference type="EC" id="2.7.11.1" evidence="2"/>
<evidence type="ECO:0000256" key="9">
    <source>
        <dbReference type="ARBA" id="ARBA00048679"/>
    </source>
</evidence>
<comment type="caution">
    <text evidence="11">The sequence shown here is derived from an EMBL/GenBank/DDBJ whole genome shotgun (WGS) entry which is preliminary data.</text>
</comment>
<dbReference type="CDD" id="cd08215">
    <property type="entry name" value="STKc_Nek"/>
    <property type="match status" value="1"/>
</dbReference>
<dbReference type="InterPro" id="IPR008271">
    <property type="entry name" value="Ser/Thr_kinase_AS"/>
</dbReference>
<dbReference type="EMBL" id="JAIZAY010000023">
    <property type="protein sequence ID" value="KAJ8019928.1"/>
    <property type="molecule type" value="Genomic_DNA"/>
</dbReference>
<dbReference type="PROSITE" id="PS50011">
    <property type="entry name" value="PROTEIN_KINASE_DOM"/>
    <property type="match status" value="1"/>
</dbReference>
<dbReference type="PANTHER" id="PTHR44899:SF3">
    <property type="entry name" value="SERINE_THREONINE-PROTEIN KINASE NEK1"/>
    <property type="match status" value="1"/>
</dbReference>
<dbReference type="InterPro" id="IPR000719">
    <property type="entry name" value="Prot_kinase_dom"/>
</dbReference>
<dbReference type="InterPro" id="IPR051131">
    <property type="entry name" value="NEK_Ser/Thr_kinase_NIMA"/>
</dbReference>
<dbReference type="Gene3D" id="3.30.200.20">
    <property type="entry name" value="Phosphorylase Kinase, domain 1"/>
    <property type="match status" value="1"/>
</dbReference>
<dbReference type="SUPFAM" id="SSF56112">
    <property type="entry name" value="Protein kinase-like (PK-like)"/>
    <property type="match status" value="1"/>
</dbReference>
<keyword evidence="5" id="KW-0547">Nucleotide-binding</keyword>
<comment type="catalytic activity">
    <reaction evidence="8">
        <text>L-threonyl-[protein] + ATP = O-phospho-L-threonyl-[protein] + ADP + H(+)</text>
        <dbReference type="Rhea" id="RHEA:46608"/>
        <dbReference type="Rhea" id="RHEA-COMP:11060"/>
        <dbReference type="Rhea" id="RHEA-COMP:11605"/>
        <dbReference type="ChEBI" id="CHEBI:15378"/>
        <dbReference type="ChEBI" id="CHEBI:30013"/>
        <dbReference type="ChEBI" id="CHEBI:30616"/>
        <dbReference type="ChEBI" id="CHEBI:61977"/>
        <dbReference type="ChEBI" id="CHEBI:456216"/>
        <dbReference type="EC" id="2.7.11.1"/>
    </reaction>
</comment>
<dbReference type="InterPro" id="IPR011009">
    <property type="entry name" value="Kinase-like_dom_sf"/>
</dbReference>
<dbReference type="PIRSF" id="PIRSF000654">
    <property type="entry name" value="Integrin-linked_kinase"/>
    <property type="match status" value="1"/>
</dbReference>
<dbReference type="GO" id="GO:0004674">
    <property type="term" value="F:protein serine/threonine kinase activity"/>
    <property type="evidence" value="ECO:0007669"/>
    <property type="project" value="UniProtKB-KW"/>
</dbReference>
<evidence type="ECO:0000256" key="3">
    <source>
        <dbReference type="ARBA" id="ARBA00022527"/>
    </source>
</evidence>
<name>A0A9Q0YBV7_HOLLE</name>
<proteinExistence type="inferred from homology"/>
<evidence type="ECO:0000256" key="2">
    <source>
        <dbReference type="ARBA" id="ARBA00012513"/>
    </source>
</evidence>
<evidence type="ECO:0000256" key="5">
    <source>
        <dbReference type="ARBA" id="ARBA00022741"/>
    </source>
</evidence>
<dbReference type="Proteomes" id="UP001152320">
    <property type="component" value="Chromosome 23"/>
</dbReference>
<evidence type="ECO:0000259" key="10">
    <source>
        <dbReference type="PROSITE" id="PS50011"/>
    </source>
</evidence>
<evidence type="ECO:0000313" key="12">
    <source>
        <dbReference type="Proteomes" id="UP001152320"/>
    </source>
</evidence>
<evidence type="ECO:0000256" key="1">
    <source>
        <dbReference type="ARBA" id="ARBA00010886"/>
    </source>
</evidence>
<keyword evidence="3" id="KW-0723">Serine/threonine-protein kinase</keyword>
<dbReference type="Gene3D" id="1.10.510.10">
    <property type="entry name" value="Transferase(Phosphotransferase) domain 1"/>
    <property type="match status" value="1"/>
</dbReference>
<reference evidence="11" key="1">
    <citation type="submission" date="2021-10" db="EMBL/GenBank/DDBJ databases">
        <title>Tropical sea cucumber genome reveals ecological adaptation and Cuvierian tubules defense mechanism.</title>
        <authorList>
            <person name="Chen T."/>
        </authorList>
    </citation>
    <scope>NUCLEOTIDE SEQUENCE</scope>
    <source>
        <strain evidence="11">Nanhai2018</strain>
        <tissue evidence="11">Muscle</tissue>
    </source>
</reference>
<dbReference type="AlphaFoldDB" id="A0A9Q0YBV7"/>
<organism evidence="11 12">
    <name type="scientific">Holothuria leucospilota</name>
    <name type="common">Black long sea cucumber</name>
    <name type="synonym">Mertensiothuria leucospilota</name>
    <dbReference type="NCBI Taxonomy" id="206669"/>
    <lineage>
        <taxon>Eukaryota</taxon>
        <taxon>Metazoa</taxon>
        <taxon>Echinodermata</taxon>
        <taxon>Eleutherozoa</taxon>
        <taxon>Echinozoa</taxon>
        <taxon>Holothuroidea</taxon>
        <taxon>Aspidochirotacea</taxon>
        <taxon>Aspidochirotida</taxon>
        <taxon>Holothuriidae</taxon>
        <taxon>Holothuria</taxon>
    </lineage>
</organism>